<organism evidence="2 3">
    <name type="scientific">Rotaria socialis</name>
    <dbReference type="NCBI Taxonomy" id="392032"/>
    <lineage>
        <taxon>Eukaryota</taxon>
        <taxon>Metazoa</taxon>
        <taxon>Spiralia</taxon>
        <taxon>Gnathifera</taxon>
        <taxon>Rotifera</taxon>
        <taxon>Eurotatoria</taxon>
        <taxon>Bdelloidea</taxon>
        <taxon>Philodinida</taxon>
        <taxon>Philodinidae</taxon>
        <taxon>Rotaria</taxon>
    </lineage>
</organism>
<dbReference type="EMBL" id="CAJNYD010002539">
    <property type="protein sequence ID" value="CAF3425752.1"/>
    <property type="molecule type" value="Genomic_DNA"/>
</dbReference>
<name>A0A819Z2F7_9BILA</name>
<evidence type="ECO:0000313" key="3">
    <source>
        <dbReference type="Proteomes" id="UP000663851"/>
    </source>
</evidence>
<evidence type="ECO:0000313" key="1">
    <source>
        <dbReference type="EMBL" id="CAF3425752.1"/>
    </source>
</evidence>
<proteinExistence type="predicted"/>
<protein>
    <submittedName>
        <fullName evidence="2">Uncharacterized protein</fullName>
    </submittedName>
</protein>
<gene>
    <name evidence="2" type="ORF">HFQ381_LOCUS5554</name>
    <name evidence="1" type="ORF">LUA448_LOCUS19875</name>
</gene>
<dbReference type="Proteomes" id="UP000663851">
    <property type="component" value="Unassembled WGS sequence"/>
</dbReference>
<evidence type="ECO:0000313" key="2">
    <source>
        <dbReference type="EMBL" id="CAF4170208.1"/>
    </source>
</evidence>
<sequence>MMRNLHDLALDTRTLYLNEKDWECIIRKYFQWRTEADIPSSGGVSELHVDDMLDTFRIDEWFWNVISTLHQLVSLTVSFKHNEISLKQMEEILQHAPCLSKIEFTELKMKERISPFLQTKYPSVVRKLSLNIKDPYYRLHDSGDD</sequence>
<dbReference type="AlphaFoldDB" id="A0A819Z2F7"/>
<reference evidence="2" key="1">
    <citation type="submission" date="2021-02" db="EMBL/GenBank/DDBJ databases">
        <authorList>
            <person name="Nowell W R."/>
        </authorList>
    </citation>
    <scope>NUCLEOTIDE SEQUENCE</scope>
</reference>
<accession>A0A819Z2F7</accession>
<comment type="caution">
    <text evidence="2">The sequence shown here is derived from an EMBL/GenBank/DDBJ whole genome shotgun (WGS) entry which is preliminary data.</text>
</comment>
<dbReference type="EMBL" id="CAJOBO010000235">
    <property type="protein sequence ID" value="CAF4170208.1"/>
    <property type="molecule type" value="Genomic_DNA"/>
</dbReference>
<dbReference type="Proteomes" id="UP000663833">
    <property type="component" value="Unassembled WGS sequence"/>
</dbReference>